<reference evidence="1" key="2">
    <citation type="submission" date="2023-05" db="EMBL/GenBank/DDBJ databases">
        <authorList>
            <person name="Schelkunov M.I."/>
        </authorList>
    </citation>
    <scope>NUCLEOTIDE SEQUENCE</scope>
    <source>
        <strain evidence="1">Hsosn_3</strain>
        <tissue evidence="1">Leaf</tissue>
    </source>
</reference>
<evidence type="ECO:0000313" key="2">
    <source>
        <dbReference type="Proteomes" id="UP001237642"/>
    </source>
</evidence>
<dbReference type="Proteomes" id="UP001237642">
    <property type="component" value="Unassembled WGS sequence"/>
</dbReference>
<organism evidence="1 2">
    <name type="scientific">Heracleum sosnowskyi</name>
    <dbReference type="NCBI Taxonomy" id="360622"/>
    <lineage>
        <taxon>Eukaryota</taxon>
        <taxon>Viridiplantae</taxon>
        <taxon>Streptophyta</taxon>
        <taxon>Embryophyta</taxon>
        <taxon>Tracheophyta</taxon>
        <taxon>Spermatophyta</taxon>
        <taxon>Magnoliopsida</taxon>
        <taxon>eudicotyledons</taxon>
        <taxon>Gunneridae</taxon>
        <taxon>Pentapetalae</taxon>
        <taxon>asterids</taxon>
        <taxon>campanulids</taxon>
        <taxon>Apiales</taxon>
        <taxon>Apiaceae</taxon>
        <taxon>Apioideae</taxon>
        <taxon>apioid superclade</taxon>
        <taxon>Tordylieae</taxon>
        <taxon>Tordyliinae</taxon>
        <taxon>Heracleum</taxon>
    </lineage>
</organism>
<dbReference type="PROSITE" id="PS00824">
    <property type="entry name" value="EF1BD_1"/>
    <property type="match status" value="1"/>
</dbReference>
<reference evidence="1" key="1">
    <citation type="submission" date="2023-02" db="EMBL/GenBank/DDBJ databases">
        <title>Genome of toxic invasive species Heracleum sosnowskyi carries increased number of genes despite the absence of recent whole-genome duplications.</title>
        <authorList>
            <person name="Schelkunov M."/>
            <person name="Shtratnikova V."/>
            <person name="Makarenko M."/>
            <person name="Klepikova A."/>
            <person name="Omelchenko D."/>
            <person name="Novikova G."/>
            <person name="Obukhova E."/>
            <person name="Bogdanov V."/>
            <person name="Penin A."/>
            <person name="Logacheva M."/>
        </authorList>
    </citation>
    <scope>NUCLEOTIDE SEQUENCE</scope>
    <source>
        <strain evidence="1">Hsosn_3</strain>
        <tissue evidence="1">Leaf</tissue>
    </source>
</reference>
<gene>
    <name evidence="1" type="ORF">POM88_038320</name>
</gene>
<comment type="caution">
    <text evidence="1">The sequence shown here is derived from an EMBL/GenBank/DDBJ whole genome shotgun (WGS) entry which is preliminary data.</text>
</comment>
<dbReference type="InterPro" id="IPR001326">
    <property type="entry name" value="Transl_elong_EF1B_B/D_CS"/>
</dbReference>
<proteinExistence type="predicted"/>
<evidence type="ECO:0000313" key="1">
    <source>
        <dbReference type="EMBL" id="KAK1362759.1"/>
    </source>
</evidence>
<accession>A0AAD8HAG3</accession>
<dbReference type="AlphaFoldDB" id="A0AAD8HAG3"/>
<sequence>MVCVVRYRVTKENAHDPFNELQNPKSRNISNGPLAKNSIYFYEDVYMYKVWIYSFVPDAYKNVVIIIPLKKVSWIVSVKHSCHYHPTEESFMDSIGEVLASAAVDDDDDDVDLFGAETEVEKKAAWSSC</sequence>
<name>A0AAD8HAG3_9APIA</name>
<dbReference type="GO" id="GO:0003746">
    <property type="term" value="F:translation elongation factor activity"/>
    <property type="evidence" value="ECO:0007669"/>
    <property type="project" value="InterPro"/>
</dbReference>
<dbReference type="EMBL" id="JAUIZM010000009">
    <property type="protein sequence ID" value="KAK1362759.1"/>
    <property type="molecule type" value="Genomic_DNA"/>
</dbReference>
<keyword evidence="2" id="KW-1185">Reference proteome</keyword>
<protein>
    <submittedName>
        <fullName evidence="1">Uncharacterized protein</fullName>
    </submittedName>
</protein>